<dbReference type="RefSeq" id="WP_344929814.1">
    <property type="nucleotide sequence ID" value="NZ_BAABCW010000020.1"/>
</dbReference>
<dbReference type="EMBL" id="BAABCW010000020">
    <property type="protein sequence ID" value="GAA3518707.1"/>
    <property type="molecule type" value="Genomic_DNA"/>
</dbReference>
<name>A0ABP6UUU8_9FLAO</name>
<dbReference type="Pfam" id="PF05954">
    <property type="entry name" value="Phage_GPD"/>
    <property type="match status" value="1"/>
</dbReference>
<dbReference type="SUPFAM" id="SSF69255">
    <property type="entry name" value="gp5 N-terminal domain-like"/>
    <property type="match status" value="1"/>
</dbReference>
<dbReference type="Proteomes" id="UP001500459">
    <property type="component" value="Unassembled WGS sequence"/>
</dbReference>
<dbReference type="InterPro" id="IPR037026">
    <property type="entry name" value="Vgr_OB-fold_dom_sf"/>
</dbReference>
<comment type="caution">
    <text evidence="2">The sequence shown here is derived from an EMBL/GenBank/DDBJ whole genome shotgun (WGS) entry which is preliminary data.</text>
</comment>
<sequence>MALQSSIQIFINGIPITAFKSFKLHQEIDLHHDFRLVCRADVLENLSGELAAETKNFLGETFILQIGALGSLESYKKLEFKGVVTSVNITKGFQNAGGDTVEIVGNSSSIIADDGPHYASHTDVGLADILAKTFQGYDTSKLEIAFTPVKTDTLHYSVQQNESSYKYASRLAAQYSEWFYYDGKKLVFGKATSETVPLRYGIDLQEFSLQLAPKPNKYKYFTNDYLTDEQHEKSTSEINTGVNGFNQFTSEKSSTLYAKETSVYINSYTDAQLKKRLDTHVEQQKKAVESKQVIIRGQSDNPGVNLGDIVSIQDGMTSYGSFRITKVTHTATENGKYQNTFEGVTAALDVYPKTDMMAFPKSESQVATVKENVDPDGMSRIQVQFPWQKPYGELTPWLRVVSPHAGSDKGFHFIPEKEEEVLIGFEGGNAERPYVIGCMYTGAAQPGNFQSGANDIKAIQSRSGNKVVLNDHEGSTTITDKGTAGIKLDGKGVIIIKANEKYEVNVGEESSVLVMDKDGKVEIRAKEMLQIVVGESSIALAKDGTIEIKGKNVAVLGENIGISGSKTVNTTANGSQVFLDGNAKIIGSNVDIN</sequence>
<evidence type="ECO:0000313" key="3">
    <source>
        <dbReference type="Proteomes" id="UP001500459"/>
    </source>
</evidence>
<keyword evidence="3" id="KW-1185">Reference proteome</keyword>
<protein>
    <submittedName>
        <fullName evidence="2">Phage baseplate assembly protein V</fullName>
    </submittedName>
</protein>
<organism evidence="2 3">
    <name type="scientific">Aquimarina addita</name>
    <dbReference type="NCBI Taxonomy" id="870485"/>
    <lineage>
        <taxon>Bacteria</taxon>
        <taxon>Pseudomonadati</taxon>
        <taxon>Bacteroidota</taxon>
        <taxon>Flavobacteriia</taxon>
        <taxon>Flavobacteriales</taxon>
        <taxon>Flavobacteriaceae</taxon>
        <taxon>Aquimarina</taxon>
    </lineage>
</organism>
<feature type="domain" description="Gp5/Type VI secretion system Vgr protein OB-fold" evidence="1">
    <location>
        <begin position="366"/>
        <end position="440"/>
    </location>
</feature>
<dbReference type="Gene3D" id="2.40.50.230">
    <property type="entry name" value="Gp5 N-terminal domain"/>
    <property type="match status" value="1"/>
</dbReference>
<dbReference type="Pfam" id="PF04717">
    <property type="entry name" value="Phage_base_V"/>
    <property type="match status" value="1"/>
</dbReference>
<reference evidence="3" key="1">
    <citation type="journal article" date="2019" name="Int. J. Syst. Evol. Microbiol.">
        <title>The Global Catalogue of Microorganisms (GCM) 10K type strain sequencing project: providing services to taxonomists for standard genome sequencing and annotation.</title>
        <authorList>
            <consortium name="The Broad Institute Genomics Platform"/>
            <consortium name="The Broad Institute Genome Sequencing Center for Infectious Disease"/>
            <person name="Wu L."/>
            <person name="Ma J."/>
        </authorList>
    </citation>
    <scope>NUCLEOTIDE SEQUENCE [LARGE SCALE GENOMIC DNA]</scope>
    <source>
        <strain evidence="3">JCM 17106</strain>
    </source>
</reference>
<evidence type="ECO:0000259" key="1">
    <source>
        <dbReference type="Pfam" id="PF04717"/>
    </source>
</evidence>
<dbReference type="Gene3D" id="2.30.110.50">
    <property type="match status" value="1"/>
</dbReference>
<evidence type="ECO:0000313" key="2">
    <source>
        <dbReference type="EMBL" id="GAA3518707.1"/>
    </source>
</evidence>
<dbReference type="Gene3D" id="3.55.50.10">
    <property type="entry name" value="Baseplate protein-like domains"/>
    <property type="match status" value="1"/>
</dbReference>
<accession>A0ABP6UUU8</accession>
<proteinExistence type="predicted"/>
<gene>
    <name evidence="2" type="ORF">GCM10022393_36020</name>
</gene>
<dbReference type="Gene3D" id="4.10.220.110">
    <property type="match status" value="1"/>
</dbReference>
<dbReference type="InterPro" id="IPR006531">
    <property type="entry name" value="Gp5/Vgr_OB"/>
</dbReference>
<dbReference type="SUPFAM" id="SSF69279">
    <property type="entry name" value="Phage tail proteins"/>
    <property type="match status" value="1"/>
</dbReference>